<accession>A0A915D621</accession>
<dbReference type="Proteomes" id="UP000887574">
    <property type="component" value="Unplaced"/>
</dbReference>
<sequence length="167" mass="19282">MDNFGVCKCKEDADEWLAENECFWIYHYIHNTMKYEDQVYCCDHSSKNRPGHFQCKANMRIRYGKDLSALSVAFIQTTGEHDHKSLRDNGLSSPVKESINAKDEPSRVMTARMIQQKLQTELDVSGIQQCFLPLKEECVTLLHLPKAKIYEVACDEIKKDVNVVIFC</sequence>
<protein>
    <submittedName>
        <fullName evidence="2">Uncharacterized protein</fullName>
    </submittedName>
</protein>
<organism evidence="1 2">
    <name type="scientific">Ditylenchus dipsaci</name>
    <dbReference type="NCBI Taxonomy" id="166011"/>
    <lineage>
        <taxon>Eukaryota</taxon>
        <taxon>Metazoa</taxon>
        <taxon>Ecdysozoa</taxon>
        <taxon>Nematoda</taxon>
        <taxon>Chromadorea</taxon>
        <taxon>Rhabditida</taxon>
        <taxon>Tylenchina</taxon>
        <taxon>Tylenchomorpha</taxon>
        <taxon>Sphaerularioidea</taxon>
        <taxon>Anguinidae</taxon>
        <taxon>Anguininae</taxon>
        <taxon>Ditylenchus</taxon>
    </lineage>
</organism>
<dbReference type="WBParaSite" id="jg16426">
    <property type="protein sequence ID" value="jg16426"/>
    <property type="gene ID" value="jg16426"/>
</dbReference>
<reference evidence="2" key="1">
    <citation type="submission" date="2022-11" db="UniProtKB">
        <authorList>
            <consortium name="WormBaseParasite"/>
        </authorList>
    </citation>
    <scope>IDENTIFICATION</scope>
</reference>
<name>A0A915D621_9BILA</name>
<keyword evidence="1" id="KW-1185">Reference proteome</keyword>
<evidence type="ECO:0000313" key="1">
    <source>
        <dbReference type="Proteomes" id="UP000887574"/>
    </source>
</evidence>
<evidence type="ECO:0000313" key="2">
    <source>
        <dbReference type="WBParaSite" id="jg16426"/>
    </source>
</evidence>
<dbReference type="AlphaFoldDB" id="A0A915D621"/>
<proteinExistence type="predicted"/>